<dbReference type="GO" id="GO:0006281">
    <property type="term" value="P:DNA repair"/>
    <property type="evidence" value="ECO:0007669"/>
    <property type="project" value="InterPro"/>
</dbReference>
<reference evidence="1" key="1">
    <citation type="journal article" date="2020" name="mSystems">
        <title>Genome- and Community-Level Interaction Insights into Carbon Utilization and Element Cycling Functions of Hydrothermarchaeota in Hydrothermal Sediment.</title>
        <authorList>
            <person name="Zhou Z."/>
            <person name="Liu Y."/>
            <person name="Xu W."/>
            <person name="Pan J."/>
            <person name="Luo Z.H."/>
            <person name="Li M."/>
        </authorList>
    </citation>
    <scope>NUCLEOTIDE SEQUENCE [LARGE SCALE GENOMIC DNA]</scope>
    <source>
        <strain evidence="1">SpSt-1121</strain>
    </source>
</reference>
<protein>
    <submittedName>
        <fullName evidence="1">Uncharacterized protein</fullName>
    </submittedName>
</protein>
<dbReference type="GO" id="GO:0003824">
    <property type="term" value="F:catalytic activity"/>
    <property type="evidence" value="ECO:0007669"/>
    <property type="project" value="InterPro"/>
</dbReference>
<sequence length="310" mass="36275">MGFVEIDIHGIDYGFSLYYSYTLPLYDIKPIGNGFIFEKAIGFCKGIQCRFYRDDLKTTCIVPNNCIDYINHILGLDSRWGFEEICRVYSDRDCVASKITLLYSPKDPRYILYAILLSRNTDYFINTIKWFKELITFNTIRNRGYIAKQFLAIRDTVDYIFNKAENVSDLINMLFNVRYIGLKTISALLLHAYGATEYAPIDRHYKAYLSKFFQHLEAPQKKTCISNNLNCSTCLYRARCIYRVSKIFGKLNGYIQSLAYLSKRISIYRSSLEETLIPKSYRDAKTLSNIVSTVIEKLLHRDNQIYFYNI</sequence>
<name>A0A7C5TI33_9CREN</name>
<comment type="caution">
    <text evidence="1">The sequence shown here is derived from an EMBL/GenBank/DDBJ whole genome shotgun (WGS) entry which is preliminary data.</text>
</comment>
<proteinExistence type="predicted"/>
<dbReference type="SUPFAM" id="SSF48150">
    <property type="entry name" value="DNA-glycosylase"/>
    <property type="match status" value="1"/>
</dbReference>
<gene>
    <name evidence="1" type="ORF">ENM84_03435</name>
</gene>
<organism evidence="1">
    <name type="scientific">Ignisphaera aggregans</name>
    <dbReference type="NCBI Taxonomy" id="334771"/>
    <lineage>
        <taxon>Archaea</taxon>
        <taxon>Thermoproteota</taxon>
        <taxon>Thermoprotei</taxon>
        <taxon>Desulfurococcales</taxon>
        <taxon>Desulfurococcaceae</taxon>
        <taxon>Ignisphaera</taxon>
    </lineage>
</organism>
<accession>A0A7C5TI33</accession>
<dbReference type="InterPro" id="IPR011257">
    <property type="entry name" value="DNA_glycosylase"/>
</dbReference>
<evidence type="ECO:0000313" key="1">
    <source>
        <dbReference type="EMBL" id="HHP81696.1"/>
    </source>
</evidence>
<dbReference type="EMBL" id="DRZI01000146">
    <property type="protein sequence ID" value="HHP81696.1"/>
    <property type="molecule type" value="Genomic_DNA"/>
</dbReference>
<dbReference type="AlphaFoldDB" id="A0A7C5TI33"/>